<evidence type="ECO:0000256" key="2">
    <source>
        <dbReference type="ARBA" id="ARBA00022475"/>
    </source>
</evidence>
<dbReference type="GO" id="GO:0015920">
    <property type="term" value="P:lipopolysaccharide transport"/>
    <property type="evidence" value="ECO:0007669"/>
    <property type="project" value="TreeGrafter"/>
</dbReference>
<dbReference type="InParanoid" id="A0A6C2YM31"/>
<feature type="transmembrane region" description="Helical" evidence="6">
    <location>
        <begin position="340"/>
        <end position="361"/>
    </location>
</feature>
<dbReference type="PANTHER" id="PTHR33529">
    <property type="entry name" value="SLR0882 PROTEIN-RELATED"/>
    <property type="match status" value="1"/>
</dbReference>
<keyword evidence="4 6" id="KW-1133">Transmembrane helix</keyword>
<evidence type="ECO:0000313" key="8">
    <source>
        <dbReference type="Proteomes" id="UP000464378"/>
    </source>
</evidence>
<accession>A0A6C2YM31</accession>
<evidence type="ECO:0008006" key="9">
    <source>
        <dbReference type="Google" id="ProtNLM"/>
    </source>
</evidence>
<dbReference type="Proteomes" id="UP000464378">
    <property type="component" value="Chromosome"/>
</dbReference>
<dbReference type="GO" id="GO:0043190">
    <property type="term" value="C:ATP-binding cassette (ABC) transporter complex"/>
    <property type="evidence" value="ECO:0007669"/>
    <property type="project" value="TreeGrafter"/>
</dbReference>
<evidence type="ECO:0000313" key="7">
    <source>
        <dbReference type="EMBL" id="VIP02417.1"/>
    </source>
</evidence>
<feature type="transmembrane region" description="Helical" evidence="6">
    <location>
        <begin position="12"/>
        <end position="30"/>
    </location>
</feature>
<dbReference type="KEGG" id="tim:GMBLW1_15430"/>
<keyword evidence="2" id="KW-1003">Cell membrane</keyword>
<evidence type="ECO:0000256" key="4">
    <source>
        <dbReference type="ARBA" id="ARBA00022989"/>
    </source>
</evidence>
<proteinExistence type="predicted"/>
<evidence type="ECO:0000256" key="5">
    <source>
        <dbReference type="ARBA" id="ARBA00023136"/>
    </source>
</evidence>
<protein>
    <recommendedName>
        <fullName evidence="9">Permease YjgP/YjgQ family protein</fullName>
    </recommendedName>
</protein>
<evidence type="ECO:0000256" key="3">
    <source>
        <dbReference type="ARBA" id="ARBA00022692"/>
    </source>
</evidence>
<dbReference type="AlphaFoldDB" id="A0A6C2YM31"/>
<keyword evidence="5 6" id="KW-0472">Membrane</keyword>
<sequence length="366" mass="41076">MTLLDRLLFTAYLRAYAICFVSLLSLYIIIDMFTNLDDFAQSGQGFVAMMIRIGQYYLYQSIQIFDRICEAIVLLAAVFTITWLQRNNELLPMLAAGISTHRVLRPILIGCGFMIALGSLNQEFLMPNIAEQLMAPRDDPQGDKQIGVRGAFDPNGIHIEGMAAVRRDYTVRYMYVTIPETVSNGMIHITAAEAAYIPPNGERLSGGWLLNHATPLELDNWNNPELLEVLEPGKFFVHTNDVDFDAITRNKNWYTLAATSKLYELLQRSDLQRTPALAVQFHMRLVRPLIGFVMVLFGLGLILRDQNRNMFISAGMCLGMAAGFYGLLFASRHLGEVDVIAPTLAAWLPALLFGPPAFILFDEIQT</sequence>
<dbReference type="EMBL" id="LR586016">
    <property type="protein sequence ID" value="VIP02417.1"/>
    <property type="molecule type" value="Genomic_DNA"/>
</dbReference>
<name>A0A6C2YM31_9BACT</name>
<gene>
    <name evidence="7" type="ORF">GMBLW1_15430</name>
</gene>
<keyword evidence="3 6" id="KW-0812">Transmembrane</keyword>
<reference evidence="7" key="1">
    <citation type="submission" date="2019-04" db="EMBL/GenBank/DDBJ databases">
        <authorList>
            <consortium name="Science for Life Laboratories"/>
        </authorList>
    </citation>
    <scope>NUCLEOTIDE SEQUENCE</scope>
    <source>
        <strain evidence="7">MBLW1</strain>
    </source>
</reference>
<feature type="transmembrane region" description="Helical" evidence="6">
    <location>
        <begin position="309"/>
        <end position="328"/>
    </location>
</feature>
<dbReference type="RefSeq" id="WP_162657595.1">
    <property type="nucleotide sequence ID" value="NZ_LR593887.1"/>
</dbReference>
<evidence type="ECO:0000256" key="6">
    <source>
        <dbReference type="SAM" id="Phobius"/>
    </source>
</evidence>
<dbReference type="PANTHER" id="PTHR33529:SF2">
    <property type="entry name" value="LIPOPOLYSACCHARIDE EXPORT SYSTEM PERMEASE PROTEIN LPTG"/>
    <property type="match status" value="1"/>
</dbReference>
<organism evidence="7">
    <name type="scientific">Tuwongella immobilis</name>
    <dbReference type="NCBI Taxonomy" id="692036"/>
    <lineage>
        <taxon>Bacteria</taxon>
        <taxon>Pseudomonadati</taxon>
        <taxon>Planctomycetota</taxon>
        <taxon>Planctomycetia</taxon>
        <taxon>Gemmatales</taxon>
        <taxon>Gemmataceae</taxon>
        <taxon>Tuwongella</taxon>
    </lineage>
</organism>
<feature type="transmembrane region" description="Helical" evidence="6">
    <location>
        <begin position="285"/>
        <end position="303"/>
    </location>
</feature>
<dbReference type="Pfam" id="PF03739">
    <property type="entry name" value="LptF_LptG"/>
    <property type="match status" value="1"/>
</dbReference>
<keyword evidence="8" id="KW-1185">Reference proteome</keyword>
<dbReference type="EMBL" id="LR593887">
    <property type="protein sequence ID" value="VTS01336.1"/>
    <property type="molecule type" value="Genomic_DNA"/>
</dbReference>
<evidence type="ECO:0000256" key="1">
    <source>
        <dbReference type="ARBA" id="ARBA00004651"/>
    </source>
</evidence>
<dbReference type="InterPro" id="IPR005495">
    <property type="entry name" value="LptG/LptF_permease"/>
</dbReference>
<comment type="subcellular location">
    <subcellularLocation>
        <location evidence="1">Cell membrane</location>
        <topology evidence="1">Multi-pass membrane protein</topology>
    </subcellularLocation>
</comment>